<dbReference type="Pfam" id="PF12833">
    <property type="entry name" value="HTH_18"/>
    <property type="match status" value="1"/>
</dbReference>
<dbReference type="InterPro" id="IPR018062">
    <property type="entry name" value="HTH_AraC-typ_CS"/>
</dbReference>
<feature type="domain" description="HTH araC/xylS-type" evidence="5">
    <location>
        <begin position="434"/>
        <end position="532"/>
    </location>
</feature>
<keyword evidence="3" id="KW-0804">Transcription</keyword>
<dbReference type="GO" id="GO:0003700">
    <property type="term" value="F:DNA-binding transcription factor activity"/>
    <property type="evidence" value="ECO:0007669"/>
    <property type="project" value="InterPro"/>
</dbReference>
<dbReference type="PROSITE" id="PS00041">
    <property type="entry name" value="HTH_ARAC_FAMILY_1"/>
    <property type="match status" value="1"/>
</dbReference>
<dbReference type="InterPro" id="IPR011006">
    <property type="entry name" value="CheY-like_superfamily"/>
</dbReference>
<dbReference type="PANTHER" id="PTHR43280">
    <property type="entry name" value="ARAC-FAMILY TRANSCRIPTIONAL REGULATOR"/>
    <property type="match status" value="1"/>
</dbReference>
<proteinExistence type="predicted"/>
<dbReference type="KEGG" id="pbd:PBOR_25780"/>
<keyword evidence="8" id="KW-1185">Reference proteome</keyword>
<dbReference type="EMBL" id="CP009285">
    <property type="protein sequence ID" value="AIQ59980.1"/>
    <property type="molecule type" value="Genomic_DNA"/>
</dbReference>
<keyword evidence="4" id="KW-0597">Phosphoprotein</keyword>
<organism evidence="7 8">
    <name type="scientific">Paenibacillus borealis</name>
    <dbReference type="NCBI Taxonomy" id="160799"/>
    <lineage>
        <taxon>Bacteria</taxon>
        <taxon>Bacillati</taxon>
        <taxon>Bacillota</taxon>
        <taxon>Bacilli</taxon>
        <taxon>Bacillales</taxon>
        <taxon>Paenibacillaceae</taxon>
        <taxon>Paenibacillus</taxon>
    </lineage>
</organism>
<sequence>MIKLLIADDEALVCIGLQSMLKWEQFNIEIVGIAHNGAQEEEMIDTLRPDIVISDIKMPIKSGLEVAGSVRKKYGRLPLFIMLTSYEEFQYARGAIEVQATDYLVKLELTPEALSESIRRAIGILETYQAMESYPKLVHRGNIQAQRDKFFIRLFNNLFENKNQYLLQKEDLDLDLPGAAYLVCTCRILGPDTVPPRGDKLVALCSSTVQMAKDTLSSVSPCYVTSLDLRNFAVALPVPETDPRLWMPDIQKLLGDMASVLHNYFNVTIIGAIGFAVEDPYLLRESYLAARKALPAAVKERSFVFFTEGEALAQEHLLFDFSESRSEIRRAFEEMDTRALYTIISRMIEIFDGRSDLLVPATDAACNILYMATSLLADGENIVEQIFENEPEGYRAIYQMHTIEEIAGWLIQFRDGCSDILSTRRQSYKEQVVKNVQEYIKRNLGSKLSLNQVADVFNFSPNYLSHLFSKVAKVNYVEYITEIKITAAKEMMVRGEGRIYEISQKLGYESAFYFSKVFKKVTGLSPRDYMQQIESGTEDVRSQ</sequence>
<keyword evidence="2" id="KW-0238">DNA-binding</keyword>
<evidence type="ECO:0000256" key="2">
    <source>
        <dbReference type="ARBA" id="ARBA00023125"/>
    </source>
</evidence>
<dbReference type="SMART" id="SM00448">
    <property type="entry name" value="REC"/>
    <property type="match status" value="1"/>
</dbReference>
<dbReference type="PRINTS" id="PR00032">
    <property type="entry name" value="HTHARAC"/>
</dbReference>
<dbReference type="InterPro" id="IPR009057">
    <property type="entry name" value="Homeodomain-like_sf"/>
</dbReference>
<dbReference type="Pfam" id="PF00072">
    <property type="entry name" value="Response_reg"/>
    <property type="match status" value="1"/>
</dbReference>
<dbReference type="OrthoDB" id="9794370at2"/>
<dbReference type="InterPro" id="IPR001789">
    <property type="entry name" value="Sig_transdc_resp-reg_receiver"/>
</dbReference>
<evidence type="ECO:0000256" key="4">
    <source>
        <dbReference type="PROSITE-ProRule" id="PRU00169"/>
    </source>
</evidence>
<feature type="modified residue" description="4-aspartylphosphate" evidence="4">
    <location>
        <position position="55"/>
    </location>
</feature>
<dbReference type="SUPFAM" id="SSF52172">
    <property type="entry name" value="CheY-like"/>
    <property type="match status" value="1"/>
</dbReference>
<evidence type="ECO:0000313" key="7">
    <source>
        <dbReference type="EMBL" id="AIQ59980.1"/>
    </source>
</evidence>
<dbReference type="GO" id="GO:0000160">
    <property type="term" value="P:phosphorelay signal transduction system"/>
    <property type="evidence" value="ECO:0007669"/>
    <property type="project" value="InterPro"/>
</dbReference>
<dbReference type="InterPro" id="IPR018060">
    <property type="entry name" value="HTH_AraC"/>
</dbReference>
<dbReference type="Proteomes" id="UP000029518">
    <property type="component" value="Chromosome"/>
</dbReference>
<dbReference type="PROSITE" id="PS50110">
    <property type="entry name" value="RESPONSE_REGULATORY"/>
    <property type="match status" value="1"/>
</dbReference>
<dbReference type="RefSeq" id="WP_042216307.1">
    <property type="nucleotide sequence ID" value="NZ_CP009285.1"/>
</dbReference>
<dbReference type="Gene3D" id="3.40.50.2300">
    <property type="match status" value="1"/>
</dbReference>
<evidence type="ECO:0000256" key="1">
    <source>
        <dbReference type="ARBA" id="ARBA00023015"/>
    </source>
</evidence>
<evidence type="ECO:0000259" key="5">
    <source>
        <dbReference type="PROSITE" id="PS01124"/>
    </source>
</evidence>
<reference evidence="7" key="1">
    <citation type="submission" date="2014-08" db="EMBL/GenBank/DDBJ databases">
        <title>Comparative genomics of the Paenibacillus odorifer group.</title>
        <authorList>
            <person name="den Bakker H.C."/>
            <person name="Tsai Y.-C.Y.-C."/>
            <person name="Martin N."/>
            <person name="Korlach J."/>
            <person name="Wiedmann M."/>
        </authorList>
    </citation>
    <scope>NUCLEOTIDE SEQUENCE [LARGE SCALE GENOMIC DNA]</scope>
    <source>
        <strain evidence="7">DSM 13188</strain>
    </source>
</reference>
<evidence type="ECO:0000256" key="3">
    <source>
        <dbReference type="ARBA" id="ARBA00023163"/>
    </source>
</evidence>
<feature type="domain" description="Response regulatory" evidence="6">
    <location>
        <begin position="3"/>
        <end position="121"/>
    </location>
</feature>
<keyword evidence="1" id="KW-0805">Transcription regulation</keyword>
<name>A0A089LIR7_PAEBO</name>
<dbReference type="InterPro" id="IPR020449">
    <property type="entry name" value="Tscrpt_reg_AraC-type_HTH"/>
</dbReference>
<dbReference type="GO" id="GO:0043565">
    <property type="term" value="F:sequence-specific DNA binding"/>
    <property type="evidence" value="ECO:0007669"/>
    <property type="project" value="InterPro"/>
</dbReference>
<dbReference type="AlphaFoldDB" id="A0A089LIR7"/>
<dbReference type="PROSITE" id="PS01124">
    <property type="entry name" value="HTH_ARAC_FAMILY_2"/>
    <property type="match status" value="1"/>
</dbReference>
<evidence type="ECO:0000313" key="8">
    <source>
        <dbReference type="Proteomes" id="UP000029518"/>
    </source>
</evidence>
<dbReference type="Gene3D" id="1.10.10.60">
    <property type="entry name" value="Homeodomain-like"/>
    <property type="match status" value="2"/>
</dbReference>
<protein>
    <submittedName>
        <fullName evidence="7">Two component transcriptional regulator</fullName>
    </submittedName>
</protein>
<dbReference type="PANTHER" id="PTHR43280:SF2">
    <property type="entry name" value="HTH-TYPE TRANSCRIPTIONAL REGULATOR EXSA"/>
    <property type="match status" value="1"/>
</dbReference>
<dbReference type="SUPFAM" id="SSF46689">
    <property type="entry name" value="Homeodomain-like"/>
    <property type="match status" value="2"/>
</dbReference>
<accession>A0A089LIR7</accession>
<gene>
    <name evidence="7" type="ORF">PBOR_25780</name>
</gene>
<dbReference type="CDD" id="cd17536">
    <property type="entry name" value="REC_YesN-like"/>
    <property type="match status" value="1"/>
</dbReference>
<evidence type="ECO:0000259" key="6">
    <source>
        <dbReference type="PROSITE" id="PS50110"/>
    </source>
</evidence>
<dbReference type="HOGENOM" id="CLU_000445_5_0_9"/>
<dbReference type="SMART" id="SM00342">
    <property type="entry name" value="HTH_ARAC"/>
    <property type="match status" value="1"/>
</dbReference>